<protein>
    <submittedName>
        <fullName evidence="1">Uncharacterized protein</fullName>
    </submittedName>
</protein>
<accession>A0A445DGK3</accession>
<gene>
    <name evidence="1" type="ORF">Ahy_A04g019807</name>
</gene>
<reference evidence="1 2" key="1">
    <citation type="submission" date="2019-01" db="EMBL/GenBank/DDBJ databases">
        <title>Sequencing of cultivated peanut Arachis hypogaea provides insights into genome evolution and oil improvement.</title>
        <authorList>
            <person name="Chen X."/>
        </authorList>
    </citation>
    <scope>NUCLEOTIDE SEQUENCE [LARGE SCALE GENOMIC DNA]</scope>
    <source>
        <strain evidence="2">cv. Fuhuasheng</strain>
        <tissue evidence="1">Leaves</tissue>
    </source>
</reference>
<dbReference type="Proteomes" id="UP000289738">
    <property type="component" value="Chromosome A04"/>
</dbReference>
<keyword evidence="2" id="KW-1185">Reference proteome</keyword>
<sequence>MNISVAHVVEDIIEELKVVTYTQEHTRKPHTDSRKIEESMSHINEVDVEVSPQLDLEAVIS</sequence>
<evidence type="ECO:0000313" key="1">
    <source>
        <dbReference type="EMBL" id="RYR62321.1"/>
    </source>
</evidence>
<organism evidence="1 2">
    <name type="scientific">Arachis hypogaea</name>
    <name type="common">Peanut</name>
    <dbReference type="NCBI Taxonomy" id="3818"/>
    <lineage>
        <taxon>Eukaryota</taxon>
        <taxon>Viridiplantae</taxon>
        <taxon>Streptophyta</taxon>
        <taxon>Embryophyta</taxon>
        <taxon>Tracheophyta</taxon>
        <taxon>Spermatophyta</taxon>
        <taxon>Magnoliopsida</taxon>
        <taxon>eudicotyledons</taxon>
        <taxon>Gunneridae</taxon>
        <taxon>Pentapetalae</taxon>
        <taxon>rosids</taxon>
        <taxon>fabids</taxon>
        <taxon>Fabales</taxon>
        <taxon>Fabaceae</taxon>
        <taxon>Papilionoideae</taxon>
        <taxon>50 kb inversion clade</taxon>
        <taxon>dalbergioids sensu lato</taxon>
        <taxon>Dalbergieae</taxon>
        <taxon>Pterocarpus clade</taxon>
        <taxon>Arachis</taxon>
    </lineage>
</organism>
<name>A0A445DGK3_ARAHY</name>
<evidence type="ECO:0000313" key="2">
    <source>
        <dbReference type="Proteomes" id="UP000289738"/>
    </source>
</evidence>
<proteinExistence type="predicted"/>
<dbReference type="EMBL" id="SDMP01000004">
    <property type="protein sequence ID" value="RYR62321.1"/>
    <property type="molecule type" value="Genomic_DNA"/>
</dbReference>
<dbReference type="AlphaFoldDB" id="A0A445DGK3"/>
<comment type="caution">
    <text evidence="1">The sequence shown here is derived from an EMBL/GenBank/DDBJ whole genome shotgun (WGS) entry which is preliminary data.</text>
</comment>